<reference evidence="1 2" key="1">
    <citation type="submission" date="2017-05" db="EMBL/GenBank/DDBJ databases">
        <title>Genomic insights into alkan degradation activity of Oleiphilus messinensis.</title>
        <authorList>
            <person name="Kozyavkin S.A."/>
            <person name="Slesarev A.I."/>
            <person name="Golyshin P.N."/>
            <person name="Korzhenkov A."/>
            <person name="Golyshina O.N."/>
            <person name="Toshchakov S.V."/>
        </authorList>
    </citation>
    <scope>NUCLEOTIDE SEQUENCE [LARGE SCALE GENOMIC DNA]</scope>
    <source>
        <strain evidence="1 2">ME102</strain>
    </source>
</reference>
<name>A0A1Y0I526_9GAMM</name>
<proteinExistence type="predicted"/>
<gene>
    <name evidence="1" type="ORF">OLMES_0409</name>
</gene>
<organism evidence="1 2">
    <name type="scientific">Oleiphilus messinensis</name>
    <dbReference type="NCBI Taxonomy" id="141451"/>
    <lineage>
        <taxon>Bacteria</taxon>
        <taxon>Pseudomonadati</taxon>
        <taxon>Pseudomonadota</taxon>
        <taxon>Gammaproteobacteria</taxon>
        <taxon>Oceanospirillales</taxon>
        <taxon>Oleiphilaceae</taxon>
        <taxon>Oleiphilus</taxon>
    </lineage>
</organism>
<accession>A0A1Y0I526</accession>
<evidence type="ECO:0000313" key="2">
    <source>
        <dbReference type="Proteomes" id="UP000196027"/>
    </source>
</evidence>
<protein>
    <submittedName>
        <fullName evidence="1">PEGA domain-containing protein</fullName>
    </submittedName>
</protein>
<dbReference type="AlphaFoldDB" id="A0A1Y0I526"/>
<dbReference type="KEGG" id="ome:OLMES_0409"/>
<keyword evidence="2" id="KW-1185">Reference proteome</keyword>
<dbReference type="Proteomes" id="UP000196027">
    <property type="component" value="Chromosome"/>
</dbReference>
<evidence type="ECO:0000313" key="1">
    <source>
        <dbReference type="EMBL" id="ARU54513.1"/>
    </source>
</evidence>
<dbReference type="EMBL" id="CP021425">
    <property type="protein sequence ID" value="ARU54513.1"/>
    <property type="molecule type" value="Genomic_DNA"/>
</dbReference>
<sequence length="260" mass="29309">MLAFLLVSACSSHLVHIKSDPPGAAVNDLQLGDLGVTDLTVQVGRDAPTKRESLNLTLTKAGYQTEKVDLLNVKKDQTIMVTLHSVPTTVLVETNPPSAQMEMYDSLGDPVELTNPSKIASQTTFANRRHIVSDDIRFIDLVLKQEGFKTLRKQIEIEPNKENRFFFQLEEIVGTLRLNTWPEGAAVYERSLGFLGRTPLELELKWDDLTRLSQKLDLMDTSDVNLQLKIKKTGYRTQESVEKFQLYLPNPPIFIDLPAE</sequence>